<dbReference type="AlphaFoldDB" id="L1J2L0"/>
<dbReference type="PANTHER" id="PTHR12606:SF1">
    <property type="entry name" value="UBIQUITIN-LIKE-SPECIFIC PROTEASE 1A"/>
    <property type="match status" value="1"/>
</dbReference>
<keyword evidence="4" id="KW-0788">Thiol protease</keyword>
<reference evidence="8" key="2">
    <citation type="submission" date="2012-11" db="EMBL/GenBank/DDBJ databases">
        <authorList>
            <person name="Kuo A."/>
            <person name="Curtis B.A."/>
            <person name="Tanifuji G."/>
            <person name="Burki F."/>
            <person name="Gruber A."/>
            <person name="Irimia M."/>
            <person name="Maruyama S."/>
            <person name="Arias M.C."/>
            <person name="Ball S.G."/>
            <person name="Gile G.H."/>
            <person name="Hirakawa Y."/>
            <person name="Hopkins J.F."/>
            <person name="Rensing S.A."/>
            <person name="Schmutz J."/>
            <person name="Symeonidi A."/>
            <person name="Elias M."/>
            <person name="Eveleigh R.J."/>
            <person name="Herman E.K."/>
            <person name="Klute M.J."/>
            <person name="Nakayama T."/>
            <person name="Obornik M."/>
            <person name="Reyes-Prieto A."/>
            <person name="Armbrust E.V."/>
            <person name="Aves S.J."/>
            <person name="Beiko R.G."/>
            <person name="Coutinho P."/>
            <person name="Dacks J.B."/>
            <person name="Durnford D.G."/>
            <person name="Fast N.M."/>
            <person name="Green B.R."/>
            <person name="Grisdale C."/>
            <person name="Hempe F."/>
            <person name="Henrissat B."/>
            <person name="Hoppner M.P."/>
            <person name="Ishida K.-I."/>
            <person name="Kim E."/>
            <person name="Koreny L."/>
            <person name="Kroth P.G."/>
            <person name="Liu Y."/>
            <person name="Malik S.-B."/>
            <person name="Maier U.G."/>
            <person name="McRose D."/>
            <person name="Mock T."/>
            <person name="Neilson J.A."/>
            <person name="Onodera N.T."/>
            <person name="Poole A.M."/>
            <person name="Pritham E.J."/>
            <person name="Richards T.A."/>
            <person name="Rocap G."/>
            <person name="Roy S.W."/>
            <person name="Sarai C."/>
            <person name="Schaack S."/>
            <person name="Shirato S."/>
            <person name="Slamovits C.H."/>
            <person name="Spencer D.F."/>
            <person name="Suzuki S."/>
            <person name="Worden A.Z."/>
            <person name="Zauner S."/>
            <person name="Barry K."/>
            <person name="Bell C."/>
            <person name="Bharti A.K."/>
            <person name="Crow J.A."/>
            <person name="Grimwood J."/>
            <person name="Kramer R."/>
            <person name="Lindquist E."/>
            <person name="Lucas S."/>
            <person name="Salamov A."/>
            <person name="McFadden G.I."/>
            <person name="Lane C.E."/>
            <person name="Keeling P.J."/>
            <person name="Gray M.W."/>
            <person name="Grigoriev I.V."/>
            <person name="Archibald J.M."/>
        </authorList>
    </citation>
    <scope>NUCLEOTIDE SEQUENCE</scope>
    <source>
        <strain evidence="8">CCMP2712</strain>
    </source>
</reference>
<dbReference type="OMA" id="DRAANSQ"/>
<dbReference type="GO" id="GO:0006508">
    <property type="term" value="P:proteolysis"/>
    <property type="evidence" value="ECO:0007669"/>
    <property type="project" value="UniProtKB-KW"/>
</dbReference>
<feature type="domain" description="Ubiquitin-like protease family profile" evidence="5">
    <location>
        <begin position="4"/>
        <end position="178"/>
    </location>
</feature>
<dbReference type="GeneID" id="17298941"/>
<dbReference type="RefSeq" id="XP_005829295.1">
    <property type="nucleotide sequence ID" value="XM_005829238.1"/>
</dbReference>
<evidence type="ECO:0000313" key="7">
    <source>
        <dbReference type="EnsemblProtists" id="EKX42315"/>
    </source>
</evidence>
<organism evidence="6">
    <name type="scientific">Guillardia theta (strain CCMP2712)</name>
    <name type="common">Cryptophyte</name>
    <dbReference type="NCBI Taxonomy" id="905079"/>
    <lineage>
        <taxon>Eukaryota</taxon>
        <taxon>Cryptophyceae</taxon>
        <taxon>Pyrenomonadales</taxon>
        <taxon>Geminigeraceae</taxon>
        <taxon>Guillardia</taxon>
    </lineage>
</organism>
<gene>
    <name evidence="6" type="ORF">GUITHDRAFT_153582</name>
</gene>
<dbReference type="PANTHER" id="PTHR12606">
    <property type="entry name" value="SENTRIN/SUMO-SPECIFIC PROTEASE"/>
    <property type="match status" value="1"/>
</dbReference>
<keyword evidence="2" id="KW-0645">Protease</keyword>
<dbReference type="KEGG" id="gtt:GUITHDRAFT_153582"/>
<dbReference type="PROSITE" id="PS50600">
    <property type="entry name" value="ULP_PROTEASE"/>
    <property type="match status" value="1"/>
</dbReference>
<evidence type="ECO:0000313" key="8">
    <source>
        <dbReference type="Proteomes" id="UP000011087"/>
    </source>
</evidence>
<dbReference type="PaxDb" id="55529-EKX42315"/>
<dbReference type="InterPro" id="IPR038765">
    <property type="entry name" value="Papain-like_cys_pep_sf"/>
</dbReference>
<protein>
    <recommendedName>
        <fullName evidence="5">Ubiquitin-like protease family profile domain-containing protein</fullName>
    </recommendedName>
</protein>
<keyword evidence="3" id="KW-0378">Hydrolase</keyword>
<dbReference type="InterPro" id="IPR003653">
    <property type="entry name" value="Peptidase_C48_C"/>
</dbReference>
<comment type="similarity">
    <text evidence="1">Belongs to the peptidase C48 family.</text>
</comment>
<evidence type="ECO:0000259" key="5">
    <source>
        <dbReference type="PROSITE" id="PS50600"/>
    </source>
</evidence>
<dbReference type="GO" id="GO:0016926">
    <property type="term" value="P:protein desumoylation"/>
    <property type="evidence" value="ECO:0007669"/>
    <property type="project" value="TreeGrafter"/>
</dbReference>
<proteinExistence type="inferred from homology"/>
<dbReference type="GO" id="GO:0016929">
    <property type="term" value="F:deSUMOylase activity"/>
    <property type="evidence" value="ECO:0007669"/>
    <property type="project" value="TreeGrafter"/>
</dbReference>
<dbReference type="STRING" id="905079.L1J2L0"/>
<reference evidence="7" key="3">
    <citation type="submission" date="2016-03" db="UniProtKB">
        <authorList>
            <consortium name="EnsemblProtists"/>
        </authorList>
    </citation>
    <scope>IDENTIFICATION</scope>
</reference>
<accession>L1J2L0</accession>
<evidence type="ECO:0000313" key="6">
    <source>
        <dbReference type="EMBL" id="EKX42315.1"/>
    </source>
</evidence>
<sequence length="208" mass="23948">MGNFAITAKELKCLLDNSWLNDEIINSYMALLRLRSKIHEGLNDTSFPRCEFFSSFFYAILRNAKGGYSYKNVERWGRRKNFLECDHILFPINVSNMHWCLAVVSPRDLKIEYYDSMGGENKTCVDLLERYMQDEGAYRKIEHFQSSWNKFFRGPPDVPEQKDGSGCGVFACAFADCISAGKDVKSFEQNNVSSIRRCMSSLIQSCDM</sequence>
<dbReference type="OrthoDB" id="1939479at2759"/>
<dbReference type="Proteomes" id="UP000011087">
    <property type="component" value="Unassembled WGS sequence"/>
</dbReference>
<dbReference type="EMBL" id="JH993017">
    <property type="protein sequence ID" value="EKX42315.1"/>
    <property type="molecule type" value="Genomic_DNA"/>
</dbReference>
<dbReference type="Gene3D" id="3.40.395.10">
    <property type="entry name" value="Adenoviral Proteinase, Chain A"/>
    <property type="match status" value="1"/>
</dbReference>
<name>L1J2L0_GUITC</name>
<evidence type="ECO:0000256" key="4">
    <source>
        <dbReference type="ARBA" id="ARBA00022807"/>
    </source>
</evidence>
<dbReference type="SUPFAM" id="SSF54001">
    <property type="entry name" value="Cysteine proteinases"/>
    <property type="match status" value="1"/>
</dbReference>
<dbReference type="Pfam" id="PF02902">
    <property type="entry name" value="Peptidase_C48"/>
    <property type="match status" value="1"/>
</dbReference>
<reference evidence="6 8" key="1">
    <citation type="journal article" date="2012" name="Nature">
        <title>Algal genomes reveal evolutionary mosaicism and the fate of nucleomorphs.</title>
        <authorList>
            <consortium name="DOE Joint Genome Institute"/>
            <person name="Curtis B.A."/>
            <person name="Tanifuji G."/>
            <person name="Burki F."/>
            <person name="Gruber A."/>
            <person name="Irimia M."/>
            <person name="Maruyama S."/>
            <person name="Arias M.C."/>
            <person name="Ball S.G."/>
            <person name="Gile G.H."/>
            <person name="Hirakawa Y."/>
            <person name="Hopkins J.F."/>
            <person name="Kuo A."/>
            <person name="Rensing S.A."/>
            <person name="Schmutz J."/>
            <person name="Symeonidi A."/>
            <person name="Elias M."/>
            <person name="Eveleigh R.J."/>
            <person name="Herman E.K."/>
            <person name="Klute M.J."/>
            <person name="Nakayama T."/>
            <person name="Obornik M."/>
            <person name="Reyes-Prieto A."/>
            <person name="Armbrust E.V."/>
            <person name="Aves S.J."/>
            <person name="Beiko R.G."/>
            <person name="Coutinho P."/>
            <person name="Dacks J.B."/>
            <person name="Durnford D.G."/>
            <person name="Fast N.M."/>
            <person name="Green B.R."/>
            <person name="Grisdale C.J."/>
            <person name="Hempel F."/>
            <person name="Henrissat B."/>
            <person name="Hoppner M.P."/>
            <person name="Ishida K."/>
            <person name="Kim E."/>
            <person name="Koreny L."/>
            <person name="Kroth P.G."/>
            <person name="Liu Y."/>
            <person name="Malik S.B."/>
            <person name="Maier U.G."/>
            <person name="McRose D."/>
            <person name="Mock T."/>
            <person name="Neilson J.A."/>
            <person name="Onodera N.T."/>
            <person name="Poole A.M."/>
            <person name="Pritham E.J."/>
            <person name="Richards T.A."/>
            <person name="Rocap G."/>
            <person name="Roy S.W."/>
            <person name="Sarai C."/>
            <person name="Schaack S."/>
            <person name="Shirato S."/>
            <person name="Slamovits C.H."/>
            <person name="Spencer D.F."/>
            <person name="Suzuki S."/>
            <person name="Worden A.Z."/>
            <person name="Zauner S."/>
            <person name="Barry K."/>
            <person name="Bell C."/>
            <person name="Bharti A.K."/>
            <person name="Crow J.A."/>
            <person name="Grimwood J."/>
            <person name="Kramer R."/>
            <person name="Lindquist E."/>
            <person name="Lucas S."/>
            <person name="Salamov A."/>
            <person name="McFadden G.I."/>
            <person name="Lane C.E."/>
            <person name="Keeling P.J."/>
            <person name="Gray M.W."/>
            <person name="Grigoriev I.V."/>
            <person name="Archibald J.M."/>
        </authorList>
    </citation>
    <scope>NUCLEOTIDE SEQUENCE</scope>
    <source>
        <strain evidence="6 8">CCMP2712</strain>
    </source>
</reference>
<dbReference type="HOGENOM" id="CLU_024324_2_2_1"/>
<dbReference type="GO" id="GO:0005634">
    <property type="term" value="C:nucleus"/>
    <property type="evidence" value="ECO:0007669"/>
    <property type="project" value="TreeGrafter"/>
</dbReference>
<evidence type="ECO:0000256" key="1">
    <source>
        <dbReference type="ARBA" id="ARBA00005234"/>
    </source>
</evidence>
<dbReference type="EnsemblProtists" id="EKX42315">
    <property type="protein sequence ID" value="EKX42315"/>
    <property type="gene ID" value="GUITHDRAFT_153582"/>
</dbReference>
<dbReference type="eggNOG" id="KOG0778">
    <property type="taxonomic scope" value="Eukaryota"/>
</dbReference>
<keyword evidence="8" id="KW-1185">Reference proteome</keyword>
<evidence type="ECO:0000256" key="2">
    <source>
        <dbReference type="ARBA" id="ARBA00022670"/>
    </source>
</evidence>
<evidence type="ECO:0000256" key="3">
    <source>
        <dbReference type="ARBA" id="ARBA00022801"/>
    </source>
</evidence>